<dbReference type="InterPro" id="IPR006309">
    <property type="entry name" value="DnaQ_proteo"/>
</dbReference>
<evidence type="ECO:0000313" key="18">
    <source>
        <dbReference type="EMBL" id="MEF2156495.1"/>
    </source>
</evidence>
<dbReference type="NCBIfam" id="NF004316">
    <property type="entry name" value="PRK05711.1"/>
    <property type="match status" value="1"/>
</dbReference>
<evidence type="ECO:0000256" key="15">
    <source>
        <dbReference type="ARBA" id="ARBA00049244"/>
    </source>
</evidence>
<keyword evidence="12 16" id="KW-0460">Magnesium</keyword>
<evidence type="ECO:0000256" key="9">
    <source>
        <dbReference type="ARBA" id="ARBA00022723"/>
    </source>
</evidence>
<evidence type="ECO:0000256" key="8">
    <source>
        <dbReference type="ARBA" id="ARBA00022722"/>
    </source>
</evidence>
<dbReference type="Proteomes" id="UP001356170">
    <property type="component" value="Unassembled WGS sequence"/>
</dbReference>
<keyword evidence="8 16" id="KW-0540">Nuclease</keyword>
<dbReference type="InterPro" id="IPR012337">
    <property type="entry name" value="RNaseH-like_sf"/>
</dbReference>
<dbReference type="Gene3D" id="3.30.420.10">
    <property type="entry name" value="Ribonuclease H-like superfamily/Ribonuclease H"/>
    <property type="match status" value="1"/>
</dbReference>
<keyword evidence="9 16" id="KW-0479">Metal-binding</keyword>
<keyword evidence="19" id="KW-1185">Reference proteome</keyword>
<comment type="catalytic activity">
    <reaction evidence="15 16">
        <text>DNA(n) + a 2'-deoxyribonucleoside 5'-triphosphate = DNA(n+1) + diphosphate</text>
        <dbReference type="Rhea" id="RHEA:22508"/>
        <dbReference type="Rhea" id="RHEA-COMP:17339"/>
        <dbReference type="Rhea" id="RHEA-COMP:17340"/>
        <dbReference type="ChEBI" id="CHEBI:33019"/>
        <dbReference type="ChEBI" id="CHEBI:61560"/>
        <dbReference type="ChEBI" id="CHEBI:173112"/>
        <dbReference type="EC" id="2.7.7.7"/>
    </reaction>
</comment>
<evidence type="ECO:0000256" key="11">
    <source>
        <dbReference type="ARBA" id="ARBA00022839"/>
    </source>
</evidence>
<evidence type="ECO:0000256" key="3">
    <source>
        <dbReference type="ARBA" id="ARBA00012417"/>
    </source>
</evidence>
<proteinExistence type="predicted"/>
<dbReference type="InterPro" id="IPR013520">
    <property type="entry name" value="Ribonucl_H"/>
</dbReference>
<keyword evidence="5 16" id="KW-0808">Transferase</keyword>
<dbReference type="PANTHER" id="PTHR30231">
    <property type="entry name" value="DNA POLYMERASE III SUBUNIT EPSILON"/>
    <property type="match status" value="1"/>
</dbReference>
<keyword evidence="13 16" id="KW-0239">DNA-directed DNA polymerase</keyword>
<sequence>MARQVVLDTETTGLEWRNGNRIVEIGCVELINRKSTGRTYHQYVRPDRDFEEGAQQVTGLSLDFLADKPVFAEIVDGFLDFVEGAELLIHNAKFDVGFIDYELGLLGDRDRYGSISELCKITDTVRLAKQTVQGRVSLDALCKRFGISTDERERMGHGALLDAQLLTEVYLALTSGQSDLGFDVGSTSSRTQSAYANADQKPRPLFSASAADQAAHDVVLERVRKATGGNTVWDRLA</sequence>
<evidence type="ECO:0000256" key="4">
    <source>
        <dbReference type="ARBA" id="ARBA00020352"/>
    </source>
</evidence>
<comment type="subunit">
    <text evidence="16">DNA polymerase III contains a core (composed of alpha, epsilon and theta chains) that associates with a tau subunit. This core dimerizes to form the POLIII' complex. PolIII' associates with the gamma complex (composed of gamma, delta, delta', psi and chi chains) and with the beta chain to form the complete DNA polymerase III complex.</text>
</comment>
<evidence type="ECO:0000256" key="10">
    <source>
        <dbReference type="ARBA" id="ARBA00022801"/>
    </source>
</evidence>
<dbReference type="InterPro" id="IPR036397">
    <property type="entry name" value="RNaseH_sf"/>
</dbReference>
<dbReference type="NCBIfam" id="TIGR01406">
    <property type="entry name" value="dnaQ_proteo"/>
    <property type="match status" value="1"/>
</dbReference>
<evidence type="ECO:0000256" key="2">
    <source>
        <dbReference type="ARBA" id="ARBA00001946"/>
    </source>
</evidence>
<evidence type="ECO:0000259" key="17">
    <source>
        <dbReference type="SMART" id="SM00479"/>
    </source>
</evidence>
<dbReference type="RefSeq" id="WP_331704272.1">
    <property type="nucleotide sequence ID" value="NZ_JAZHBO010000002.1"/>
</dbReference>
<evidence type="ECO:0000256" key="5">
    <source>
        <dbReference type="ARBA" id="ARBA00022679"/>
    </source>
</evidence>
<feature type="domain" description="Exonuclease" evidence="17">
    <location>
        <begin position="3"/>
        <end position="179"/>
    </location>
</feature>
<evidence type="ECO:0000256" key="1">
    <source>
        <dbReference type="ARBA" id="ARBA00001936"/>
    </source>
</evidence>
<keyword evidence="11 16" id="KW-0269">Exonuclease</keyword>
<comment type="cofactor">
    <cofactor evidence="1 16">
        <name>Mn(2+)</name>
        <dbReference type="ChEBI" id="CHEBI:29035"/>
    </cofactor>
</comment>
<protein>
    <recommendedName>
        <fullName evidence="4 16">DNA polymerase III subunit epsilon</fullName>
        <ecNumber evidence="3 16">2.7.7.7</ecNumber>
    </recommendedName>
</protein>
<evidence type="ECO:0000256" key="7">
    <source>
        <dbReference type="ARBA" id="ARBA00022705"/>
    </source>
</evidence>
<dbReference type="SMART" id="SM00479">
    <property type="entry name" value="EXOIII"/>
    <property type="match status" value="1"/>
</dbReference>
<comment type="function">
    <text evidence="16">DNA polymerase III is a complex, multichain enzyme responsible for most of the replicative synthesis in bacteria. The epsilon subunit contain the editing function and is a proofreading 3'-5' exonuclease.</text>
</comment>
<name>A0ABU7V1C2_9GAMM</name>
<evidence type="ECO:0000256" key="13">
    <source>
        <dbReference type="ARBA" id="ARBA00022932"/>
    </source>
</evidence>
<keyword evidence="10 16" id="KW-0378">Hydrolase</keyword>
<evidence type="ECO:0000256" key="16">
    <source>
        <dbReference type="RuleBase" id="RU364087"/>
    </source>
</evidence>
<keyword evidence="7 16" id="KW-0235">DNA replication</keyword>
<dbReference type="CDD" id="cd06131">
    <property type="entry name" value="DNA_pol_III_epsilon_Ecoli_like"/>
    <property type="match status" value="1"/>
</dbReference>
<comment type="cofactor">
    <cofactor evidence="2 16">
        <name>Mg(2+)</name>
        <dbReference type="ChEBI" id="CHEBI:18420"/>
    </cofactor>
</comment>
<keyword evidence="14 16" id="KW-0464">Manganese</keyword>
<reference evidence="18 19" key="1">
    <citation type="submission" date="2024-01" db="EMBL/GenBank/DDBJ databases">
        <title>Novel species of the genus Luteimonas isolated from rivers.</title>
        <authorList>
            <person name="Lu H."/>
        </authorList>
    </citation>
    <scope>NUCLEOTIDE SEQUENCE [LARGE SCALE GENOMIC DNA]</scope>
    <source>
        <strain evidence="18 19">FXH3W</strain>
    </source>
</reference>
<gene>
    <name evidence="16 18" type="primary">dnaQ</name>
    <name evidence="18" type="ORF">V3390_09720</name>
</gene>
<evidence type="ECO:0000256" key="6">
    <source>
        <dbReference type="ARBA" id="ARBA00022695"/>
    </source>
</evidence>
<dbReference type="SUPFAM" id="SSF53098">
    <property type="entry name" value="Ribonuclease H-like"/>
    <property type="match status" value="1"/>
</dbReference>
<keyword evidence="6 16" id="KW-0548">Nucleotidyltransferase</keyword>
<dbReference type="GO" id="GO:0003887">
    <property type="term" value="F:DNA-directed DNA polymerase activity"/>
    <property type="evidence" value="ECO:0007669"/>
    <property type="project" value="UniProtKB-EC"/>
</dbReference>
<dbReference type="PANTHER" id="PTHR30231:SF41">
    <property type="entry name" value="DNA POLYMERASE III SUBUNIT EPSILON"/>
    <property type="match status" value="1"/>
</dbReference>
<dbReference type="NCBIfam" id="TIGR00573">
    <property type="entry name" value="dnaq"/>
    <property type="match status" value="1"/>
</dbReference>
<dbReference type="InterPro" id="IPR006054">
    <property type="entry name" value="DnaQ"/>
</dbReference>
<dbReference type="EC" id="2.7.7.7" evidence="3 16"/>
<dbReference type="EMBL" id="JAZHBO010000002">
    <property type="protein sequence ID" value="MEF2156495.1"/>
    <property type="molecule type" value="Genomic_DNA"/>
</dbReference>
<evidence type="ECO:0000313" key="19">
    <source>
        <dbReference type="Proteomes" id="UP001356170"/>
    </source>
</evidence>
<dbReference type="Pfam" id="PF00929">
    <property type="entry name" value="RNase_T"/>
    <property type="match status" value="1"/>
</dbReference>
<organism evidence="18 19">
    <name type="scientific">Aquilutibacter rugosus</name>
    <dbReference type="NCBI Taxonomy" id="3115820"/>
    <lineage>
        <taxon>Bacteria</taxon>
        <taxon>Pseudomonadati</taxon>
        <taxon>Pseudomonadota</taxon>
        <taxon>Gammaproteobacteria</taxon>
        <taxon>Lysobacterales</taxon>
        <taxon>Lysobacteraceae</taxon>
        <taxon>Aquilutibacter</taxon>
    </lineage>
</organism>
<accession>A0ABU7V1C2</accession>
<comment type="caution">
    <text evidence="18">The sequence shown here is derived from an EMBL/GenBank/DDBJ whole genome shotgun (WGS) entry which is preliminary data.</text>
</comment>
<evidence type="ECO:0000256" key="12">
    <source>
        <dbReference type="ARBA" id="ARBA00022842"/>
    </source>
</evidence>
<evidence type="ECO:0000256" key="14">
    <source>
        <dbReference type="ARBA" id="ARBA00023211"/>
    </source>
</evidence>